<dbReference type="PANTHER" id="PTHR11773:SF1">
    <property type="entry name" value="GLYCINE DEHYDROGENASE (DECARBOXYLATING), MITOCHONDRIAL"/>
    <property type="match status" value="1"/>
</dbReference>
<dbReference type="InterPro" id="IPR000192">
    <property type="entry name" value="Aminotrans_V_dom"/>
</dbReference>
<keyword evidence="2" id="KW-0560">Oxidoreductase</keyword>
<dbReference type="Pfam" id="PF00266">
    <property type="entry name" value="Aminotran_5"/>
    <property type="match status" value="1"/>
</dbReference>
<evidence type="ECO:0000256" key="1">
    <source>
        <dbReference type="ARBA" id="ARBA00022898"/>
    </source>
</evidence>
<dbReference type="GO" id="GO:0030170">
    <property type="term" value="F:pyridoxal phosphate binding"/>
    <property type="evidence" value="ECO:0007669"/>
    <property type="project" value="TreeGrafter"/>
</dbReference>
<evidence type="ECO:0000259" key="3">
    <source>
        <dbReference type="Pfam" id="PF00266"/>
    </source>
</evidence>
<dbReference type="InterPro" id="IPR015424">
    <property type="entry name" value="PyrdxlP-dep_Trfase"/>
</dbReference>
<dbReference type="Gene3D" id="3.40.640.10">
    <property type="entry name" value="Type I PLP-dependent aspartate aminotransferase-like (Major domain)"/>
    <property type="match status" value="1"/>
</dbReference>
<keyword evidence="4" id="KW-0808">Transferase</keyword>
<accession>A0A938YPC9</accession>
<dbReference type="Gene3D" id="6.20.440.10">
    <property type="match status" value="1"/>
</dbReference>
<evidence type="ECO:0000256" key="2">
    <source>
        <dbReference type="ARBA" id="ARBA00023002"/>
    </source>
</evidence>
<dbReference type="GO" id="GO:0019464">
    <property type="term" value="P:glycine decarboxylation via glycine cleavage system"/>
    <property type="evidence" value="ECO:0007669"/>
    <property type="project" value="TreeGrafter"/>
</dbReference>
<dbReference type="SUPFAM" id="SSF53383">
    <property type="entry name" value="PLP-dependent transferases"/>
    <property type="match status" value="1"/>
</dbReference>
<protein>
    <submittedName>
        <fullName evidence="4">Aminotransferase class V-fold PLP-dependent enzyme</fullName>
    </submittedName>
</protein>
<evidence type="ECO:0000313" key="4">
    <source>
        <dbReference type="EMBL" id="MBN2067838.1"/>
    </source>
</evidence>
<dbReference type="GO" id="GO:0008483">
    <property type="term" value="F:transaminase activity"/>
    <property type="evidence" value="ECO:0007669"/>
    <property type="project" value="UniProtKB-KW"/>
</dbReference>
<reference evidence="4" key="1">
    <citation type="submission" date="2021-01" db="EMBL/GenBank/DDBJ databases">
        <title>Active Sulfur Cycling in an Early Earth Analoge.</title>
        <authorList>
            <person name="Hahn C.R."/>
            <person name="Youssef N.H."/>
            <person name="Elshahed M."/>
        </authorList>
    </citation>
    <scope>NUCLEOTIDE SEQUENCE</scope>
    <source>
        <strain evidence="4">Zod_Metabat.1151</strain>
    </source>
</reference>
<sequence>MALKLIFEKGKNLSEPEVIRHFTALSRMNFGVDTGFYPLGSCTMKYNPKICEETAKLEGFSQLHPLQPVETAQGALQIMHELEEMLKEICGFSRFSLQPSAGAHGELTGIMMVQAYFRKKGEQRKKVLVPDSAHGTNPASVSMCGFEAVEVKSDCNGNIDLQDLEEKLDENTAAIMITNPNTLGLFEQNIIEVCELVHESGALVYGDGANMNALLGACRPAGLGIDVMHLNLHKTFSTPHGGGGPG</sequence>
<comment type="caution">
    <text evidence="4">The sequence shown here is derived from an EMBL/GenBank/DDBJ whole genome shotgun (WGS) entry which is preliminary data.</text>
</comment>
<dbReference type="GO" id="GO:0005960">
    <property type="term" value="C:glycine cleavage complex"/>
    <property type="evidence" value="ECO:0007669"/>
    <property type="project" value="TreeGrafter"/>
</dbReference>
<feature type="domain" description="Aminotransferase class V" evidence="3">
    <location>
        <begin position="115"/>
        <end position="241"/>
    </location>
</feature>
<dbReference type="Proteomes" id="UP000809243">
    <property type="component" value="Unassembled WGS sequence"/>
</dbReference>
<organism evidence="4 5">
    <name type="scientific">Candidatus Iainarchaeum sp</name>
    <dbReference type="NCBI Taxonomy" id="3101447"/>
    <lineage>
        <taxon>Archaea</taxon>
        <taxon>Candidatus Iainarchaeota</taxon>
        <taxon>Candidatus Iainarchaeia</taxon>
        <taxon>Candidatus Iainarchaeales</taxon>
        <taxon>Candidatus Iainarchaeaceae</taxon>
        <taxon>Candidatus Iainarchaeum</taxon>
    </lineage>
</organism>
<name>A0A938YPC9_9ARCH</name>
<feature type="non-terminal residue" evidence="4">
    <location>
        <position position="246"/>
    </location>
</feature>
<keyword evidence="4" id="KW-0032">Aminotransferase</keyword>
<dbReference type="PANTHER" id="PTHR11773">
    <property type="entry name" value="GLYCINE DEHYDROGENASE, DECARBOXYLATING"/>
    <property type="match status" value="1"/>
</dbReference>
<dbReference type="AlphaFoldDB" id="A0A938YPC9"/>
<dbReference type="GO" id="GO:0005829">
    <property type="term" value="C:cytosol"/>
    <property type="evidence" value="ECO:0007669"/>
    <property type="project" value="TreeGrafter"/>
</dbReference>
<gene>
    <name evidence="4" type="ORF">JW744_05200</name>
</gene>
<dbReference type="GO" id="GO:0004375">
    <property type="term" value="F:glycine dehydrogenase (decarboxylating) activity"/>
    <property type="evidence" value="ECO:0007669"/>
    <property type="project" value="InterPro"/>
</dbReference>
<dbReference type="FunFam" id="3.40.640.10:FF:000224">
    <property type="entry name" value="Probable glycine dehydrogenase (decarboxylating) subunit 2"/>
    <property type="match status" value="1"/>
</dbReference>
<dbReference type="InterPro" id="IPR015421">
    <property type="entry name" value="PyrdxlP-dep_Trfase_major"/>
</dbReference>
<dbReference type="GO" id="GO:0016594">
    <property type="term" value="F:glycine binding"/>
    <property type="evidence" value="ECO:0007669"/>
    <property type="project" value="TreeGrafter"/>
</dbReference>
<keyword evidence="1" id="KW-0663">Pyridoxal phosphate</keyword>
<dbReference type="EMBL" id="JAFGDB010000091">
    <property type="protein sequence ID" value="MBN2067838.1"/>
    <property type="molecule type" value="Genomic_DNA"/>
</dbReference>
<dbReference type="InterPro" id="IPR020581">
    <property type="entry name" value="GDC_P"/>
</dbReference>
<evidence type="ECO:0000313" key="5">
    <source>
        <dbReference type="Proteomes" id="UP000809243"/>
    </source>
</evidence>
<proteinExistence type="predicted"/>